<dbReference type="EMBL" id="CAKMRJ010004139">
    <property type="protein sequence ID" value="CAH1434972.1"/>
    <property type="molecule type" value="Genomic_DNA"/>
</dbReference>
<evidence type="ECO:0000256" key="5">
    <source>
        <dbReference type="ARBA" id="ARBA00023159"/>
    </source>
</evidence>
<dbReference type="Proteomes" id="UP001157418">
    <property type="component" value="Unassembled WGS sequence"/>
</dbReference>
<keyword evidence="6" id="KW-0804">Transcription</keyword>
<evidence type="ECO:0000256" key="1">
    <source>
        <dbReference type="ARBA" id="ARBA00004123"/>
    </source>
</evidence>
<dbReference type="InterPro" id="IPR051032">
    <property type="entry name" value="AP2/ERF_TF_ERF_subfamily"/>
</dbReference>
<dbReference type="FunFam" id="3.30.730.10:FF:000001">
    <property type="entry name" value="Ethylene-responsive transcription factor 2"/>
    <property type="match status" value="1"/>
</dbReference>
<keyword evidence="4" id="KW-0238">DNA-binding</keyword>
<dbReference type="PANTHER" id="PTHR31985">
    <property type="entry name" value="ETHYLENE-RESPONSIVE TRANSCRIPTION FACTOR ERF042-RELATED"/>
    <property type="match status" value="1"/>
</dbReference>
<proteinExistence type="inferred from homology"/>
<evidence type="ECO:0000256" key="7">
    <source>
        <dbReference type="ARBA" id="ARBA00023242"/>
    </source>
</evidence>
<dbReference type="InterPro" id="IPR016177">
    <property type="entry name" value="DNA-bd_dom_sf"/>
</dbReference>
<evidence type="ECO:0000313" key="11">
    <source>
        <dbReference type="EMBL" id="CAH1434972.1"/>
    </source>
</evidence>
<dbReference type="PRINTS" id="PR00367">
    <property type="entry name" value="ETHRSPELEMNT"/>
</dbReference>
<evidence type="ECO:0000313" key="12">
    <source>
        <dbReference type="Proteomes" id="UP001157418"/>
    </source>
</evidence>
<keyword evidence="3" id="KW-0805">Transcription regulation</keyword>
<gene>
    <name evidence="11" type="ORF">LVIROSA_LOCUS21445</name>
</gene>
<sequence>MVKPSSPSPSASATANNERDRTQEAKYRGVRKRKWGKWVSEIRLPNSRERIWLGSYDSPEKAARAFDAALFCLRGNTANFNFPHQPPDIPGGTELHPSQIPAVAASFANSIPSSSLSSSSSSSQLQDSSSDHQPFFSSNYQQTCTSMDVVSSSSFDMDYNTDSVPDFGIFPGFDDYFMPMQPPLAAHDYGDEVFDGVYSQDPSYLWSF</sequence>
<comment type="subcellular location">
    <subcellularLocation>
        <location evidence="1">Nucleus</location>
    </subcellularLocation>
</comment>
<keyword evidence="7" id="KW-0539">Nucleus</keyword>
<dbReference type="PANTHER" id="PTHR31985:SF273">
    <property type="entry name" value="ETHYLENE-RESPONSIVE TRANSCRIPTION FACTOR ERF017"/>
    <property type="match status" value="1"/>
</dbReference>
<feature type="compositionally biased region" description="Low complexity" evidence="9">
    <location>
        <begin position="1"/>
        <end position="15"/>
    </location>
</feature>
<keyword evidence="5" id="KW-0010">Activator</keyword>
<dbReference type="InterPro" id="IPR036955">
    <property type="entry name" value="AP2/ERF_dom_sf"/>
</dbReference>
<accession>A0AAU9N9S2</accession>
<feature type="domain" description="AP2/ERF" evidence="10">
    <location>
        <begin position="26"/>
        <end position="83"/>
    </location>
</feature>
<comment type="similarity">
    <text evidence="8">Belongs to the AP2/ERF transcription factor family. ERF subfamily.</text>
</comment>
<dbReference type="CDD" id="cd00018">
    <property type="entry name" value="AP2"/>
    <property type="match status" value="1"/>
</dbReference>
<dbReference type="SMART" id="SM00380">
    <property type="entry name" value="AP2"/>
    <property type="match status" value="1"/>
</dbReference>
<dbReference type="AlphaFoldDB" id="A0AAU9N9S2"/>
<organism evidence="11 12">
    <name type="scientific">Lactuca virosa</name>
    <dbReference type="NCBI Taxonomy" id="75947"/>
    <lineage>
        <taxon>Eukaryota</taxon>
        <taxon>Viridiplantae</taxon>
        <taxon>Streptophyta</taxon>
        <taxon>Embryophyta</taxon>
        <taxon>Tracheophyta</taxon>
        <taxon>Spermatophyta</taxon>
        <taxon>Magnoliopsida</taxon>
        <taxon>eudicotyledons</taxon>
        <taxon>Gunneridae</taxon>
        <taxon>Pentapetalae</taxon>
        <taxon>asterids</taxon>
        <taxon>campanulids</taxon>
        <taxon>Asterales</taxon>
        <taxon>Asteraceae</taxon>
        <taxon>Cichorioideae</taxon>
        <taxon>Cichorieae</taxon>
        <taxon>Lactucinae</taxon>
        <taxon>Lactuca</taxon>
    </lineage>
</organism>
<evidence type="ECO:0000259" key="10">
    <source>
        <dbReference type="PROSITE" id="PS51032"/>
    </source>
</evidence>
<dbReference type="Gene3D" id="3.30.730.10">
    <property type="entry name" value="AP2/ERF domain"/>
    <property type="match status" value="1"/>
</dbReference>
<dbReference type="GO" id="GO:0006952">
    <property type="term" value="P:defense response"/>
    <property type="evidence" value="ECO:0007669"/>
    <property type="project" value="UniProtKB-KW"/>
</dbReference>
<keyword evidence="2" id="KW-0611">Plant defense</keyword>
<dbReference type="Pfam" id="PF00847">
    <property type="entry name" value="AP2"/>
    <property type="match status" value="1"/>
</dbReference>
<keyword evidence="12" id="KW-1185">Reference proteome</keyword>
<name>A0AAU9N9S2_9ASTR</name>
<dbReference type="GO" id="GO:0005634">
    <property type="term" value="C:nucleus"/>
    <property type="evidence" value="ECO:0007669"/>
    <property type="project" value="UniProtKB-SubCell"/>
</dbReference>
<dbReference type="GO" id="GO:0003677">
    <property type="term" value="F:DNA binding"/>
    <property type="evidence" value="ECO:0007669"/>
    <property type="project" value="UniProtKB-KW"/>
</dbReference>
<feature type="region of interest" description="Disordered" evidence="9">
    <location>
        <begin position="1"/>
        <end position="32"/>
    </location>
</feature>
<evidence type="ECO:0000256" key="2">
    <source>
        <dbReference type="ARBA" id="ARBA00022821"/>
    </source>
</evidence>
<dbReference type="GO" id="GO:0003700">
    <property type="term" value="F:DNA-binding transcription factor activity"/>
    <property type="evidence" value="ECO:0007669"/>
    <property type="project" value="InterPro"/>
</dbReference>
<reference evidence="11 12" key="1">
    <citation type="submission" date="2022-01" db="EMBL/GenBank/DDBJ databases">
        <authorList>
            <person name="Xiong W."/>
            <person name="Schranz E."/>
        </authorList>
    </citation>
    <scope>NUCLEOTIDE SEQUENCE [LARGE SCALE GENOMIC DNA]</scope>
</reference>
<dbReference type="InterPro" id="IPR001471">
    <property type="entry name" value="AP2/ERF_dom"/>
</dbReference>
<dbReference type="SUPFAM" id="SSF54171">
    <property type="entry name" value="DNA-binding domain"/>
    <property type="match status" value="1"/>
</dbReference>
<protein>
    <recommendedName>
        <fullName evidence="10">AP2/ERF domain-containing protein</fullName>
    </recommendedName>
</protein>
<evidence type="ECO:0000256" key="4">
    <source>
        <dbReference type="ARBA" id="ARBA00023125"/>
    </source>
</evidence>
<evidence type="ECO:0000256" key="6">
    <source>
        <dbReference type="ARBA" id="ARBA00023163"/>
    </source>
</evidence>
<dbReference type="PROSITE" id="PS51032">
    <property type="entry name" value="AP2_ERF"/>
    <property type="match status" value="1"/>
</dbReference>
<evidence type="ECO:0000256" key="3">
    <source>
        <dbReference type="ARBA" id="ARBA00023015"/>
    </source>
</evidence>
<evidence type="ECO:0000256" key="9">
    <source>
        <dbReference type="SAM" id="MobiDB-lite"/>
    </source>
</evidence>
<comment type="caution">
    <text evidence="11">The sequence shown here is derived from an EMBL/GenBank/DDBJ whole genome shotgun (WGS) entry which is preliminary data.</text>
</comment>
<evidence type="ECO:0000256" key="8">
    <source>
        <dbReference type="ARBA" id="ARBA00024343"/>
    </source>
</evidence>
<feature type="compositionally biased region" description="Basic and acidic residues" evidence="9">
    <location>
        <begin position="17"/>
        <end position="27"/>
    </location>
</feature>